<accession>A0A0K8QMV4</accession>
<evidence type="ECO:0000313" key="2">
    <source>
        <dbReference type="EMBL" id="GAP66230.1"/>
    </source>
</evidence>
<reference evidence="2" key="2">
    <citation type="submission" date="2015-08" db="EMBL/GenBank/DDBJ databases">
        <title>Complete DNA Sequence of Pseudomonas syringae pv. actinidiae, the Causal Agent of Kiwifruit Canker Disease.</title>
        <authorList>
            <person name="Rikkerink E.H.A."/>
            <person name="Fineran P.C."/>
        </authorList>
    </citation>
    <scope>NUCLEOTIDE SEQUENCE</scope>
    <source>
        <strain evidence="2">SkMP5</strain>
    </source>
</reference>
<dbReference type="RefSeq" id="WP_062536718.1">
    <property type="nucleotide sequence ID" value="NZ_DF970195.1"/>
</dbReference>
<dbReference type="InterPro" id="IPR010384">
    <property type="entry name" value="MtfA_fam"/>
</dbReference>
<protein>
    <recommendedName>
        <fullName evidence="4">Zinc-dependent peptidase</fullName>
    </recommendedName>
</protein>
<dbReference type="Pfam" id="PF06167">
    <property type="entry name" value="Peptidase_M90"/>
    <property type="match status" value="1"/>
</dbReference>
<evidence type="ECO:0000313" key="3">
    <source>
        <dbReference type="Proteomes" id="UP000253740"/>
    </source>
</evidence>
<dbReference type="SUPFAM" id="SSF55486">
    <property type="entry name" value="Metalloproteases ('zincins'), catalytic domain"/>
    <property type="match status" value="1"/>
</dbReference>
<dbReference type="PANTHER" id="PTHR30164">
    <property type="entry name" value="MTFA PEPTIDASE"/>
    <property type="match status" value="1"/>
</dbReference>
<dbReference type="Proteomes" id="UP000253740">
    <property type="component" value="Unassembled WGS sequence"/>
</dbReference>
<evidence type="ECO:0008006" key="4">
    <source>
        <dbReference type="Google" id="ProtNLM"/>
    </source>
</evidence>
<dbReference type="OrthoDB" id="9786424at2"/>
<dbReference type="InterPro" id="IPR024079">
    <property type="entry name" value="MetalloPept_cat_dom_sf"/>
</dbReference>
<dbReference type="HOGENOM" id="CLU_063037_0_1_6"/>
<organism evidence="2">
    <name type="scientific">Mizugakiibacter sediminis</name>
    <dbReference type="NCBI Taxonomy" id="1475481"/>
    <lineage>
        <taxon>Bacteria</taxon>
        <taxon>Pseudomonadati</taxon>
        <taxon>Pseudomonadota</taxon>
        <taxon>Gammaproteobacteria</taxon>
        <taxon>Lysobacterales</taxon>
        <taxon>Rhodanobacteraceae</taxon>
        <taxon>Mizugakiibacter</taxon>
    </lineage>
</organism>
<name>A0A0K8QMV4_9GAMM</name>
<dbReference type="GO" id="GO:0005829">
    <property type="term" value="C:cytosol"/>
    <property type="evidence" value="ECO:0007669"/>
    <property type="project" value="TreeGrafter"/>
</dbReference>
<evidence type="ECO:0000313" key="1">
    <source>
        <dbReference type="EMBL" id="GAN45712.1"/>
    </source>
</evidence>
<dbReference type="STRING" id="1475481.GCA_000953855_01562"/>
<dbReference type="EMBL" id="DF970195">
    <property type="protein sequence ID" value="GAP66230.1"/>
    <property type="molecule type" value="Genomic_DNA"/>
</dbReference>
<gene>
    <name evidence="1" type="ORF">MBSD_2264</name>
    <name evidence="2" type="ORF">MBSD_n1533</name>
</gene>
<dbReference type="Gene3D" id="1.10.472.150">
    <property type="entry name" value="Glucose-regulated metallo-peptidase M90, N-terminal domain"/>
    <property type="match status" value="1"/>
</dbReference>
<dbReference type="PANTHER" id="PTHR30164:SF2">
    <property type="entry name" value="PROTEIN MTFA"/>
    <property type="match status" value="1"/>
</dbReference>
<dbReference type="EMBL" id="DF952382">
    <property type="protein sequence ID" value="GAN45712.1"/>
    <property type="molecule type" value="Genomic_DNA"/>
</dbReference>
<dbReference type="CDD" id="cd20169">
    <property type="entry name" value="Peptidase_M90_mtfA"/>
    <property type="match status" value="1"/>
</dbReference>
<dbReference type="GO" id="GO:0008237">
    <property type="term" value="F:metallopeptidase activity"/>
    <property type="evidence" value="ECO:0007669"/>
    <property type="project" value="InterPro"/>
</dbReference>
<reference evidence="1" key="1">
    <citation type="submission" date="2015-03" db="EMBL/GenBank/DDBJ databases">
        <title>Draft genome sequence of Mizugakiibacter sediminis skMP5.</title>
        <authorList>
            <person name="Watanabe T."/>
            <person name="Kojima H."/>
            <person name="Fukui M."/>
        </authorList>
    </citation>
    <scope>NUCLEOTIDE SEQUENCE</scope>
    <source>
        <strain evidence="1">SkMP5</strain>
    </source>
</reference>
<dbReference type="GO" id="GO:0004177">
    <property type="term" value="F:aminopeptidase activity"/>
    <property type="evidence" value="ECO:0007669"/>
    <property type="project" value="TreeGrafter"/>
</dbReference>
<keyword evidence="3" id="KW-1185">Reference proteome</keyword>
<dbReference type="AlphaFoldDB" id="A0A0K8QMV4"/>
<sequence>MTTLLERFGRLLRPAPPLPDDFWRDCVQANPLARRLDAARQARLRALVAQFLARKTFSPVRGAVLDDRRCAQIALQACIPVLELGFDWLSGWREVIVYPGEFKVKRTHEDHLTGVVTEDEDVRVGEAWERGPLILSWADVELDLAQPWDGFNVVAHEIAHKLDMLDGAADGVPRLPPGIARRAWIEAFQRGYDRLAAAVERGRRTAIDPYAAESADEYFAVVSELHFSDPATLKRAEPEVARLLEAFYGVSPVFGRRE</sequence>
<proteinExistence type="predicted"/>
<dbReference type="Gene3D" id="3.40.390.10">
    <property type="entry name" value="Collagenase (Catalytic Domain)"/>
    <property type="match status" value="1"/>
</dbReference>
<dbReference type="InterPro" id="IPR042252">
    <property type="entry name" value="MtfA_N"/>
</dbReference>